<dbReference type="AlphaFoldDB" id="A0A927MSL7"/>
<proteinExistence type="predicted"/>
<comment type="caution">
    <text evidence="1">The sequence shown here is derived from an EMBL/GenBank/DDBJ whole genome shotgun (WGS) entry which is preliminary data.</text>
</comment>
<dbReference type="Proteomes" id="UP000638648">
    <property type="component" value="Unassembled WGS sequence"/>
</dbReference>
<keyword evidence="2" id="KW-1185">Reference proteome</keyword>
<name>A0A927MSL7_9ACTN</name>
<organism evidence="1 2">
    <name type="scientific">Actinopolymorpha pittospori</name>
    <dbReference type="NCBI Taxonomy" id="648752"/>
    <lineage>
        <taxon>Bacteria</taxon>
        <taxon>Bacillati</taxon>
        <taxon>Actinomycetota</taxon>
        <taxon>Actinomycetes</taxon>
        <taxon>Propionibacteriales</taxon>
        <taxon>Actinopolymorphaceae</taxon>
        <taxon>Actinopolymorpha</taxon>
    </lineage>
</organism>
<dbReference type="GO" id="GO:0016853">
    <property type="term" value="F:isomerase activity"/>
    <property type="evidence" value="ECO:0007669"/>
    <property type="project" value="UniProtKB-KW"/>
</dbReference>
<keyword evidence="1" id="KW-0413">Isomerase</keyword>
<evidence type="ECO:0000313" key="2">
    <source>
        <dbReference type="Proteomes" id="UP000638648"/>
    </source>
</evidence>
<protein>
    <submittedName>
        <fullName evidence="1">Ketosteroid isomerase-like protein</fullName>
    </submittedName>
</protein>
<dbReference type="RefSeq" id="WP_192750107.1">
    <property type="nucleotide sequence ID" value="NZ_BAABJL010000035.1"/>
</dbReference>
<reference evidence="1" key="1">
    <citation type="submission" date="2020-10" db="EMBL/GenBank/DDBJ databases">
        <title>Sequencing the genomes of 1000 actinobacteria strains.</title>
        <authorList>
            <person name="Klenk H.-P."/>
        </authorList>
    </citation>
    <scope>NUCLEOTIDE SEQUENCE</scope>
    <source>
        <strain evidence="1">DSM 45354</strain>
    </source>
</reference>
<sequence length="48" mass="5176">MNETPKETPLPGDLAAAIVNAAGDPDRITALLSEDVTWWITRPSPTRS</sequence>
<accession>A0A927MSL7</accession>
<evidence type="ECO:0000313" key="1">
    <source>
        <dbReference type="EMBL" id="MBE1605889.1"/>
    </source>
</evidence>
<dbReference type="EMBL" id="JADBEM010000001">
    <property type="protein sequence ID" value="MBE1605889.1"/>
    <property type="molecule type" value="Genomic_DNA"/>
</dbReference>
<gene>
    <name evidence="1" type="ORF">HEB94_002737</name>
</gene>